<dbReference type="AlphaFoldDB" id="A0A8S1H593"/>
<dbReference type="Proteomes" id="UP000835052">
    <property type="component" value="Unassembled WGS sequence"/>
</dbReference>
<dbReference type="GO" id="GO:0045905">
    <property type="term" value="P:positive regulation of translational termination"/>
    <property type="evidence" value="ECO:0007669"/>
    <property type="project" value="TreeGrafter"/>
</dbReference>
<gene>
    <name evidence="5" type="ORF">CAUJ_LOCUS6252</name>
</gene>
<name>A0A8S1H593_9PELO</name>
<dbReference type="PROSITE" id="PS51184">
    <property type="entry name" value="JMJC"/>
    <property type="match status" value="1"/>
</dbReference>
<keyword evidence="6" id="KW-1185">Reference proteome</keyword>
<dbReference type="GO" id="GO:0005634">
    <property type="term" value="C:nucleus"/>
    <property type="evidence" value="ECO:0007669"/>
    <property type="project" value="TreeGrafter"/>
</dbReference>
<dbReference type="PANTHER" id="PTHR12480">
    <property type="entry name" value="ARGININE DEMETHYLASE AND LYSYL-HYDROXYLASE JMJD"/>
    <property type="match status" value="1"/>
</dbReference>
<dbReference type="SUPFAM" id="SSF51197">
    <property type="entry name" value="Clavaminate synthase-like"/>
    <property type="match status" value="1"/>
</dbReference>
<evidence type="ECO:0000256" key="2">
    <source>
        <dbReference type="ARBA" id="ARBA00047762"/>
    </source>
</evidence>
<evidence type="ECO:0000313" key="5">
    <source>
        <dbReference type="EMBL" id="CAD6190333.1"/>
    </source>
</evidence>
<dbReference type="EMBL" id="CAJGYM010000015">
    <property type="protein sequence ID" value="CAD6190333.1"/>
    <property type="molecule type" value="Genomic_DNA"/>
</dbReference>
<sequence>MKNEPFIMESWSTEQWLARKYWVNEDGTPNLVYLRENYGDAEVPIFDGCDYSVMKYSQYIDRILSGEVKPSSYLKDWHFQNSFGTAFYFLHPFMQRDWVNCEEWSGIGSPFGDDYRFVYHGVQGSWTKLHSDVVVSHSWSANICGRKQWLMVPPGKEGLFRATRDDFVEDMRARSHLWSEAKVISFIQEPGEIVFVPSNWYHQVHNISDTISINHNWINSTNISMVVEFLKQRKIDVKNEIADCSDMFTERKFSRIQIRLLQTWTKSNVLFLG</sequence>
<reference evidence="5" key="1">
    <citation type="submission" date="2020-10" db="EMBL/GenBank/DDBJ databases">
        <authorList>
            <person name="Kikuchi T."/>
        </authorList>
    </citation>
    <scope>NUCLEOTIDE SEQUENCE</scope>
    <source>
        <strain evidence="5">NKZ352</strain>
    </source>
</reference>
<dbReference type="OrthoDB" id="203487at2759"/>
<comment type="catalytic activity">
    <reaction evidence="2">
        <text>L-lysyl-[protein] + 2-oxoglutarate + O2 = 4-hydroxy-L-lysyl-[protein] + succinate + CO2</text>
        <dbReference type="Rhea" id="RHEA:57156"/>
        <dbReference type="Rhea" id="RHEA-COMP:9752"/>
        <dbReference type="Rhea" id="RHEA-COMP:15084"/>
        <dbReference type="ChEBI" id="CHEBI:15379"/>
        <dbReference type="ChEBI" id="CHEBI:16526"/>
        <dbReference type="ChEBI" id="CHEBI:16810"/>
        <dbReference type="ChEBI" id="CHEBI:29969"/>
        <dbReference type="ChEBI" id="CHEBI:30031"/>
        <dbReference type="ChEBI" id="CHEBI:141495"/>
    </reaction>
</comment>
<comment type="similarity">
    <text evidence="1">Belongs to the JMJD6 family.</text>
</comment>
<organism evidence="5 6">
    <name type="scientific">Caenorhabditis auriculariae</name>
    <dbReference type="NCBI Taxonomy" id="2777116"/>
    <lineage>
        <taxon>Eukaryota</taxon>
        <taxon>Metazoa</taxon>
        <taxon>Ecdysozoa</taxon>
        <taxon>Nematoda</taxon>
        <taxon>Chromadorea</taxon>
        <taxon>Rhabditida</taxon>
        <taxon>Rhabditina</taxon>
        <taxon>Rhabditomorpha</taxon>
        <taxon>Rhabditoidea</taxon>
        <taxon>Rhabditidae</taxon>
        <taxon>Peloderinae</taxon>
        <taxon>Caenorhabditis</taxon>
    </lineage>
</organism>
<evidence type="ECO:0000313" key="6">
    <source>
        <dbReference type="Proteomes" id="UP000835052"/>
    </source>
</evidence>
<dbReference type="InterPro" id="IPR050910">
    <property type="entry name" value="JMJD6_ArgDemeth/LysHydrox"/>
</dbReference>
<dbReference type="SMART" id="SM00558">
    <property type="entry name" value="JmjC"/>
    <property type="match status" value="1"/>
</dbReference>
<feature type="domain" description="JmjC" evidence="4">
    <location>
        <begin position="79"/>
        <end position="234"/>
    </location>
</feature>
<dbReference type="GO" id="GO:0005737">
    <property type="term" value="C:cytoplasm"/>
    <property type="evidence" value="ECO:0007669"/>
    <property type="project" value="TreeGrafter"/>
</dbReference>
<comment type="caution">
    <text evidence="5">The sequence shown here is derived from an EMBL/GenBank/DDBJ whole genome shotgun (WGS) entry which is preliminary data.</text>
</comment>
<dbReference type="Pfam" id="PF02373">
    <property type="entry name" value="JmjC"/>
    <property type="match status" value="1"/>
</dbReference>
<evidence type="ECO:0000259" key="4">
    <source>
        <dbReference type="PROSITE" id="PS51184"/>
    </source>
</evidence>
<accession>A0A8S1H593</accession>
<evidence type="ECO:0000256" key="1">
    <source>
        <dbReference type="ARBA" id="ARBA00038068"/>
    </source>
</evidence>
<proteinExistence type="inferred from homology"/>
<dbReference type="GO" id="GO:0016706">
    <property type="term" value="F:2-oxoglutarate-dependent dioxygenase activity"/>
    <property type="evidence" value="ECO:0007669"/>
    <property type="project" value="TreeGrafter"/>
</dbReference>
<dbReference type="Gene3D" id="2.60.120.650">
    <property type="entry name" value="Cupin"/>
    <property type="match status" value="1"/>
</dbReference>
<protein>
    <recommendedName>
        <fullName evidence="3">Jumonji domain-containing protein 4</fullName>
    </recommendedName>
</protein>
<dbReference type="InterPro" id="IPR003347">
    <property type="entry name" value="JmjC_dom"/>
</dbReference>
<dbReference type="PANTHER" id="PTHR12480:SF6">
    <property type="entry name" value="2-OXOGLUTARATE AND IRON-DEPENDENT OXYGENASE JMJD4"/>
    <property type="match status" value="1"/>
</dbReference>
<evidence type="ECO:0000256" key="3">
    <source>
        <dbReference type="ARBA" id="ARBA00082904"/>
    </source>
</evidence>
<dbReference type="GO" id="GO:0043565">
    <property type="term" value="F:sequence-specific DNA binding"/>
    <property type="evidence" value="ECO:0007669"/>
    <property type="project" value="TreeGrafter"/>
</dbReference>